<gene>
    <name evidence="1" type="ORF">FA95DRAFT_1584255</name>
</gene>
<evidence type="ECO:0000313" key="2">
    <source>
        <dbReference type="Proteomes" id="UP000814033"/>
    </source>
</evidence>
<organism evidence="1 2">
    <name type="scientific">Auriscalpium vulgare</name>
    <dbReference type="NCBI Taxonomy" id="40419"/>
    <lineage>
        <taxon>Eukaryota</taxon>
        <taxon>Fungi</taxon>
        <taxon>Dikarya</taxon>
        <taxon>Basidiomycota</taxon>
        <taxon>Agaricomycotina</taxon>
        <taxon>Agaricomycetes</taxon>
        <taxon>Russulales</taxon>
        <taxon>Auriscalpiaceae</taxon>
        <taxon>Auriscalpium</taxon>
    </lineage>
</organism>
<evidence type="ECO:0000313" key="1">
    <source>
        <dbReference type="EMBL" id="KAI0042971.1"/>
    </source>
</evidence>
<dbReference type="Proteomes" id="UP000814033">
    <property type="component" value="Unassembled WGS sequence"/>
</dbReference>
<sequence length="420" mass="46525">MNNGKRNARCGAGVWVEDNHPLNHAFRVPGTAQTNNVGELTAVLLVARDAPPFAPLTIHTDSEYVIKGFTEHLPHWEDIGFIGVKNAALWRSAAHRLRARSAAAGFQWIKGHSGDIGNEHADTQAGAGATKATIDALDLTVPLPFQLSGAKMSTLTQSLAYRGIRERKHAKVASRHGTEVRVEAARYALLDVTGNDETDAALWLSLRCKDLRKNVQAFLFRALHRSQKVGEYWKNAQLPDWQDCGMCDGELESMEHILFACQRSMPTKIIWQLARDLWPHDPAFWPPFSIGSVLAAGALSTPPPPVAEHERPPAPPPGPSRLLRILFSESAHMIWVLRCERVIAGRRHSPQQIVSRWRRAILDRLVTDRISACKIVRTAAAKALVAKTWAGTLAGEDQLPENWAKCPEVLVGIRRSRIAF</sequence>
<keyword evidence="2" id="KW-1185">Reference proteome</keyword>
<comment type="caution">
    <text evidence="1">The sequence shown here is derived from an EMBL/GenBank/DDBJ whole genome shotgun (WGS) entry which is preliminary data.</text>
</comment>
<dbReference type="EMBL" id="MU276038">
    <property type="protein sequence ID" value="KAI0042971.1"/>
    <property type="molecule type" value="Genomic_DNA"/>
</dbReference>
<reference evidence="1" key="1">
    <citation type="submission" date="2021-02" db="EMBL/GenBank/DDBJ databases">
        <authorList>
            <consortium name="DOE Joint Genome Institute"/>
            <person name="Ahrendt S."/>
            <person name="Looney B.P."/>
            <person name="Miyauchi S."/>
            <person name="Morin E."/>
            <person name="Drula E."/>
            <person name="Courty P.E."/>
            <person name="Chicoki N."/>
            <person name="Fauchery L."/>
            <person name="Kohler A."/>
            <person name="Kuo A."/>
            <person name="Labutti K."/>
            <person name="Pangilinan J."/>
            <person name="Lipzen A."/>
            <person name="Riley R."/>
            <person name="Andreopoulos W."/>
            <person name="He G."/>
            <person name="Johnson J."/>
            <person name="Barry K.W."/>
            <person name="Grigoriev I.V."/>
            <person name="Nagy L."/>
            <person name="Hibbett D."/>
            <person name="Henrissat B."/>
            <person name="Matheny P.B."/>
            <person name="Labbe J."/>
            <person name="Martin F."/>
        </authorList>
    </citation>
    <scope>NUCLEOTIDE SEQUENCE</scope>
    <source>
        <strain evidence="1">FP105234-sp</strain>
    </source>
</reference>
<accession>A0ACB8RFL7</accession>
<proteinExistence type="predicted"/>
<protein>
    <submittedName>
        <fullName evidence="1">Ribonuclease H-like protein</fullName>
    </submittedName>
</protein>
<name>A0ACB8RFL7_9AGAM</name>
<reference evidence="1" key="2">
    <citation type="journal article" date="2022" name="New Phytol.">
        <title>Evolutionary transition to the ectomycorrhizal habit in the genomes of a hyperdiverse lineage of mushroom-forming fungi.</title>
        <authorList>
            <person name="Looney B."/>
            <person name="Miyauchi S."/>
            <person name="Morin E."/>
            <person name="Drula E."/>
            <person name="Courty P.E."/>
            <person name="Kohler A."/>
            <person name="Kuo A."/>
            <person name="LaButti K."/>
            <person name="Pangilinan J."/>
            <person name="Lipzen A."/>
            <person name="Riley R."/>
            <person name="Andreopoulos W."/>
            <person name="He G."/>
            <person name="Johnson J."/>
            <person name="Nolan M."/>
            <person name="Tritt A."/>
            <person name="Barry K.W."/>
            <person name="Grigoriev I.V."/>
            <person name="Nagy L.G."/>
            <person name="Hibbett D."/>
            <person name="Henrissat B."/>
            <person name="Matheny P.B."/>
            <person name="Labbe J."/>
            <person name="Martin F.M."/>
        </authorList>
    </citation>
    <scope>NUCLEOTIDE SEQUENCE</scope>
    <source>
        <strain evidence="1">FP105234-sp</strain>
    </source>
</reference>